<dbReference type="GO" id="GO:0030170">
    <property type="term" value="F:pyridoxal phosphate binding"/>
    <property type="evidence" value="ECO:0007669"/>
    <property type="project" value="InterPro"/>
</dbReference>
<comment type="caution">
    <text evidence="5">The sequence shown here is derived from an EMBL/GenBank/DDBJ whole genome shotgun (WGS) entry which is preliminary data.</text>
</comment>
<dbReference type="SUPFAM" id="SSF53383">
    <property type="entry name" value="PLP-dependent transferases"/>
    <property type="match status" value="1"/>
</dbReference>
<name>A0A7Y0HHC2_9PROT</name>
<dbReference type="EMBL" id="JABBNT010000004">
    <property type="protein sequence ID" value="NMM45757.1"/>
    <property type="molecule type" value="Genomic_DNA"/>
</dbReference>
<evidence type="ECO:0000259" key="4">
    <source>
        <dbReference type="Pfam" id="PF00155"/>
    </source>
</evidence>
<dbReference type="Pfam" id="PF00155">
    <property type="entry name" value="Aminotran_1_2"/>
    <property type="match status" value="1"/>
</dbReference>
<organism evidence="5 6">
    <name type="scientific">Pacificispira spongiicola</name>
    <dbReference type="NCBI Taxonomy" id="2729598"/>
    <lineage>
        <taxon>Bacteria</taxon>
        <taxon>Pseudomonadati</taxon>
        <taxon>Pseudomonadota</taxon>
        <taxon>Alphaproteobacteria</taxon>
        <taxon>Rhodospirillales</taxon>
        <taxon>Rhodospirillaceae</taxon>
        <taxon>Pacificispira</taxon>
    </lineage>
</organism>
<evidence type="ECO:0000256" key="2">
    <source>
        <dbReference type="ARBA" id="ARBA00022576"/>
    </source>
</evidence>
<dbReference type="GO" id="GO:0008483">
    <property type="term" value="F:transaminase activity"/>
    <property type="evidence" value="ECO:0007669"/>
    <property type="project" value="UniProtKB-KW"/>
</dbReference>
<comment type="cofactor">
    <cofactor evidence="1">
        <name>pyridoxal 5'-phosphate</name>
        <dbReference type="ChEBI" id="CHEBI:597326"/>
    </cofactor>
</comment>
<keyword evidence="3 5" id="KW-0808">Transferase</keyword>
<keyword evidence="2 5" id="KW-0032">Aminotransferase</keyword>
<dbReference type="InterPro" id="IPR015421">
    <property type="entry name" value="PyrdxlP-dep_Trfase_major"/>
</dbReference>
<dbReference type="AlphaFoldDB" id="A0A7Y0HHC2"/>
<dbReference type="InterPro" id="IPR050881">
    <property type="entry name" value="LL-DAP_aminotransferase"/>
</dbReference>
<dbReference type="Gene3D" id="3.40.640.10">
    <property type="entry name" value="Type I PLP-dependent aspartate aminotransferase-like (Major domain)"/>
    <property type="match status" value="1"/>
</dbReference>
<accession>A0A7Y0HHC2</accession>
<dbReference type="InterPro" id="IPR015424">
    <property type="entry name" value="PyrdxlP-dep_Trfase"/>
</dbReference>
<dbReference type="RefSeq" id="WP_169626139.1">
    <property type="nucleotide sequence ID" value="NZ_JABBNT010000004.1"/>
</dbReference>
<evidence type="ECO:0000313" key="5">
    <source>
        <dbReference type="EMBL" id="NMM45757.1"/>
    </source>
</evidence>
<evidence type="ECO:0000256" key="3">
    <source>
        <dbReference type="ARBA" id="ARBA00022679"/>
    </source>
</evidence>
<dbReference type="InterPro" id="IPR015422">
    <property type="entry name" value="PyrdxlP-dep_Trfase_small"/>
</dbReference>
<dbReference type="CDD" id="cd00609">
    <property type="entry name" value="AAT_like"/>
    <property type="match status" value="1"/>
</dbReference>
<proteinExistence type="predicted"/>
<evidence type="ECO:0000256" key="1">
    <source>
        <dbReference type="ARBA" id="ARBA00001933"/>
    </source>
</evidence>
<protein>
    <submittedName>
        <fullName evidence="5">Aminotransferase class I/II-fold pyridoxal phosphate-dependent enzyme</fullName>
    </submittedName>
</protein>
<dbReference type="InterPro" id="IPR004839">
    <property type="entry name" value="Aminotransferase_I/II_large"/>
</dbReference>
<keyword evidence="6" id="KW-1185">Reference proteome</keyword>
<dbReference type="Gene3D" id="3.90.1150.10">
    <property type="entry name" value="Aspartate Aminotransferase, domain 1"/>
    <property type="match status" value="1"/>
</dbReference>
<gene>
    <name evidence="5" type="ORF">HH303_14770</name>
</gene>
<evidence type="ECO:0000313" key="6">
    <source>
        <dbReference type="Proteomes" id="UP000539372"/>
    </source>
</evidence>
<feature type="domain" description="Aminotransferase class I/classII large" evidence="4">
    <location>
        <begin position="33"/>
        <end position="398"/>
    </location>
</feature>
<sequence>MTVSRLDLLKNNPYRRLAELLGDAEPGKEPLFLQVGEPQDAVPDIVAREVAANAALFGKYPPPNGSPGYQDAVARWLERRYGLNVGSVDAGRQVLALCGTREGLFQAALVAILRKRERLNPSETPAVLLPNPMYHVYFGGAVVGEADPILVNADAETGFVPDFAGLPTEVLDRAAICYFCTPGNPTGAVAKRADITRMLALARKHDFVLAVDECYSEIWFDTPPAGGFDAAVDLGGDTSHLLVLNSLSKRSGSPGLRCGFVAGDPALIESFAMLRSYGGAQVPGPLMAAGEALWRDEAHVEENRRHYSQLVAIADRHLAGVPGYVRPEAGFFLWLDTTKTIGDGETAAKRLWSEVGVKALPGRYMARPDPETGGTPGDAYIRLALVHDPARVEEAMSRVASVLKD</sequence>
<dbReference type="PANTHER" id="PTHR42832:SF3">
    <property type="entry name" value="L-GLUTAMINE--4-(METHYLSULFANYL)-2-OXOBUTANOATE AMINOTRANSFERASE"/>
    <property type="match status" value="1"/>
</dbReference>
<reference evidence="5 6" key="1">
    <citation type="submission" date="2020-04" db="EMBL/GenBank/DDBJ databases">
        <title>Rhodospirillaceae bacterium KN72 isolated from deep sea.</title>
        <authorList>
            <person name="Zhang D.-C."/>
        </authorList>
    </citation>
    <scope>NUCLEOTIDE SEQUENCE [LARGE SCALE GENOMIC DNA]</scope>
    <source>
        <strain evidence="5 6">KN72</strain>
    </source>
</reference>
<dbReference type="Proteomes" id="UP000539372">
    <property type="component" value="Unassembled WGS sequence"/>
</dbReference>
<dbReference type="PANTHER" id="PTHR42832">
    <property type="entry name" value="AMINO ACID AMINOTRANSFERASE"/>
    <property type="match status" value="1"/>
</dbReference>